<dbReference type="RefSeq" id="WP_100264755.1">
    <property type="nucleotide sequence ID" value="NZ_CP018800.1"/>
</dbReference>
<organism evidence="1 2">
    <name type="scientific">Mariprofundus ferrinatatus</name>
    <dbReference type="NCBI Taxonomy" id="1921087"/>
    <lineage>
        <taxon>Bacteria</taxon>
        <taxon>Pseudomonadati</taxon>
        <taxon>Pseudomonadota</taxon>
        <taxon>Candidatius Mariprofundia</taxon>
        <taxon>Mariprofundales</taxon>
        <taxon>Mariprofundaceae</taxon>
        <taxon>Mariprofundus</taxon>
    </lineage>
</organism>
<dbReference type="SUPFAM" id="SSF75169">
    <property type="entry name" value="DsrEFH-like"/>
    <property type="match status" value="1"/>
</dbReference>
<evidence type="ECO:0000313" key="1">
    <source>
        <dbReference type="EMBL" id="ATX81271.1"/>
    </source>
</evidence>
<sequence>MDLPVDKKKISIVCFSGDFDKIVAAFTIATGAAATNREVTMFFTFWGLNALKRNKGRAATGKSIMAKAFNFLMGGLNNLPLSRLNFGGISPKLMTGMMKKHNVATLPELVEAAHLLGVRIVACEMAMHILEIEKSEMIEEVKDVAGVATFLNESENSHIIFI</sequence>
<dbReference type="Proteomes" id="UP000231637">
    <property type="component" value="Chromosome"/>
</dbReference>
<dbReference type="OrthoDB" id="9802028at2"/>
<dbReference type="AlphaFoldDB" id="A0A2K8L5Z8"/>
<evidence type="ECO:0000313" key="2">
    <source>
        <dbReference type="Proteomes" id="UP000231637"/>
    </source>
</evidence>
<accession>A0A2K8L5Z8</accession>
<dbReference type="PANTHER" id="PTHR34655:SF2">
    <property type="entry name" value="PEROXIREDOXIN FAMILY PROTEIN"/>
    <property type="match status" value="1"/>
</dbReference>
<dbReference type="KEGG" id="mfn:Ga0123462_0396"/>
<dbReference type="PANTHER" id="PTHR34655">
    <property type="entry name" value="CONSERVED WITHIN P. AEROPHILUM"/>
    <property type="match status" value="1"/>
</dbReference>
<dbReference type="Gene3D" id="3.40.1260.10">
    <property type="entry name" value="DsrEFH-like"/>
    <property type="match status" value="1"/>
</dbReference>
<name>A0A2K8L5Z8_9PROT</name>
<gene>
    <name evidence="1" type="ORF">Ga0123462_0396</name>
</gene>
<dbReference type="EMBL" id="CP018800">
    <property type="protein sequence ID" value="ATX81271.1"/>
    <property type="molecule type" value="Genomic_DNA"/>
</dbReference>
<keyword evidence="2" id="KW-1185">Reference proteome</keyword>
<dbReference type="InterPro" id="IPR032836">
    <property type="entry name" value="DsrE2-like"/>
</dbReference>
<protein>
    <submittedName>
        <fullName evidence="1">Peroxiredoxin family protein</fullName>
    </submittedName>
</protein>
<dbReference type="Pfam" id="PF13686">
    <property type="entry name" value="DrsE_2"/>
    <property type="match status" value="1"/>
</dbReference>
<reference evidence="1 2" key="1">
    <citation type="submission" date="2016-12" db="EMBL/GenBank/DDBJ databases">
        <title>Isolation and genomic insights into novel planktonic Zetaproteobacteria from stratified waters of the Chesapeake Bay.</title>
        <authorList>
            <person name="McAllister S.M."/>
            <person name="Kato S."/>
            <person name="Chan C.S."/>
            <person name="Chiu B.K."/>
            <person name="Field E.K."/>
        </authorList>
    </citation>
    <scope>NUCLEOTIDE SEQUENCE [LARGE SCALE GENOMIC DNA]</scope>
    <source>
        <strain evidence="1 2">CP-8</strain>
    </source>
</reference>
<dbReference type="InterPro" id="IPR027396">
    <property type="entry name" value="DsrEFH-like"/>
</dbReference>
<proteinExistence type="predicted"/>